<keyword evidence="2 6" id="KW-0479">Metal-binding</keyword>
<dbReference type="Pfam" id="PF08240">
    <property type="entry name" value="ADH_N"/>
    <property type="match status" value="1"/>
</dbReference>
<evidence type="ECO:0000256" key="1">
    <source>
        <dbReference type="ARBA" id="ARBA00001947"/>
    </source>
</evidence>
<dbReference type="Gene3D" id="3.40.50.720">
    <property type="entry name" value="NAD(P)-binding Rossmann-like Domain"/>
    <property type="match status" value="1"/>
</dbReference>
<dbReference type="InterPro" id="IPR020843">
    <property type="entry name" value="ER"/>
</dbReference>
<dbReference type="PROSITE" id="PS00059">
    <property type="entry name" value="ADH_ZINC"/>
    <property type="match status" value="1"/>
</dbReference>
<dbReference type="SMART" id="SM00829">
    <property type="entry name" value="PKS_ER"/>
    <property type="match status" value="1"/>
</dbReference>
<proteinExistence type="inferred from homology"/>
<dbReference type="Pfam" id="PF00107">
    <property type="entry name" value="ADH_zinc_N"/>
    <property type="match status" value="1"/>
</dbReference>
<dbReference type="SUPFAM" id="SSF51735">
    <property type="entry name" value="NAD(P)-binding Rossmann-fold domains"/>
    <property type="match status" value="1"/>
</dbReference>
<comment type="similarity">
    <text evidence="6">Belongs to the zinc-containing alcohol dehydrogenase family.</text>
</comment>
<dbReference type="SUPFAM" id="SSF50129">
    <property type="entry name" value="GroES-like"/>
    <property type="match status" value="2"/>
</dbReference>
<dbReference type="InterPro" id="IPR013154">
    <property type="entry name" value="ADH-like_N"/>
</dbReference>
<feature type="domain" description="Enoyl reductase (ER)" evidence="7">
    <location>
        <begin position="56"/>
        <end position="399"/>
    </location>
</feature>
<keyword evidence="3 6" id="KW-0862">Zinc</keyword>
<dbReference type="RefSeq" id="XP_008579203.1">
    <property type="nucleotide sequence ID" value="XM_008580981.1"/>
</dbReference>
<dbReference type="PANTHER" id="PTHR43880:SF6">
    <property type="entry name" value="ALCOHOL DEHYDROGENASE 6A (CLASS V)"/>
    <property type="match status" value="1"/>
</dbReference>
<gene>
    <name evidence="9" type="primary">LOC103597178</name>
</gene>
<dbReference type="InterPro" id="IPR002328">
    <property type="entry name" value="ADH_Zn_CS"/>
</dbReference>
<dbReference type="PANTHER" id="PTHR43880">
    <property type="entry name" value="ALCOHOL DEHYDROGENASE"/>
    <property type="match status" value="1"/>
</dbReference>
<name>A0ABM0RF12_GALVR</name>
<keyword evidence="5" id="KW-0520">NAD</keyword>
<evidence type="ECO:0000256" key="3">
    <source>
        <dbReference type="ARBA" id="ARBA00022833"/>
    </source>
</evidence>
<dbReference type="InterPro" id="IPR011032">
    <property type="entry name" value="GroES-like_sf"/>
</dbReference>
<evidence type="ECO:0000256" key="6">
    <source>
        <dbReference type="RuleBase" id="RU361277"/>
    </source>
</evidence>
<protein>
    <submittedName>
        <fullName evidence="9">Alcohol dehydrogenase 1-like</fullName>
    </submittedName>
</protein>
<evidence type="ECO:0000313" key="9">
    <source>
        <dbReference type="RefSeq" id="XP_008579203.1"/>
    </source>
</evidence>
<comment type="cofactor">
    <cofactor evidence="1 6">
        <name>Zn(2+)</name>
        <dbReference type="ChEBI" id="CHEBI:29105"/>
    </cofactor>
</comment>
<dbReference type="GeneID" id="103597178"/>
<evidence type="ECO:0000256" key="4">
    <source>
        <dbReference type="ARBA" id="ARBA00023002"/>
    </source>
</evidence>
<dbReference type="Gene3D" id="3.90.180.10">
    <property type="entry name" value="Medium-chain alcohol dehydrogenases, catalytic domain"/>
    <property type="match status" value="1"/>
</dbReference>
<reference evidence="9" key="1">
    <citation type="submission" date="2025-08" db="UniProtKB">
        <authorList>
            <consortium name="RefSeq"/>
        </authorList>
    </citation>
    <scope>IDENTIFICATION</scope>
</reference>
<evidence type="ECO:0000256" key="5">
    <source>
        <dbReference type="ARBA" id="ARBA00023027"/>
    </source>
</evidence>
<evidence type="ECO:0000259" key="7">
    <source>
        <dbReference type="SMART" id="SM00829"/>
    </source>
</evidence>
<evidence type="ECO:0000313" key="8">
    <source>
        <dbReference type="Proteomes" id="UP000694923"/>
    </source>
</evidence>
<sequence length="401" mass="43332">MDLGDYLLVALDLCIRAEGWPPLVSRHARNRSYKIKGQKSEGENHTITCRAAIAWATNSPLSIEEVQVEPPKAGEVRIKMTSSGICGSDDHVLKGIIPVKFPLIPGHEGAGIVESIGDGVNSVKPGDKVLTLIIPQCRECSSCLHPKGNFCEKQDRFTCKGKKIYHSFRTSTFTEYTIVPEIAVAKIDDASPMDKVCLMSCAMPTGYGAAVHSAKVTPGSICVVFGLGGIGSAIVMGCKASGASRIIGVDINEEKFPRAKALGVTDCLNPQKLKKPVQQVVREMTGVGVDFAFEAIGLTETMIAAWDSCHLSYGVCLIIGVAPPNSKLPLDATTIITGRIMKGVCLGEYKTRDCIPQIVTAYLQHKVNVDPLITHQLPFEQIHEAFELYHAGKVIRCVLLF</sequence>
<organism evidence="8 9">
    <name type="scientific">Galeopterus variegatus</name>
    <name type="common">Malayan flying lemur</name>
    <name type="synonym">Cynocephalus variegatus</name>
    <dbReference type="NCBI Taxonomy" id="482537"/>
    <lineage>
        <taxon>Eukaryota</taxon>
        <taxon>Metazoa</taxon>
        <taxon>Chordata</taxon>
        <taxon>Craniata</taxon>
        <taxon>Vertebrata</taxon>
        <taxon>Euteleostomi</taxon>
        <taxon>Mammalia</taxon>
        <taxon>Eutheria</taxon>
        <taxon>Euarchontoglires</taxon>
        <taxon>Dermoptera</taxon>
        <taxon>Cynocephalidae</taxon>
        <taxon>Galeopterus</taxon>
    </lineage>
</organism>
<keyword evidence="4" id="KW-0560">Oxidoreductase</keyword>
<accession>A0ABM0RF12</accession>
<dbReference type="InterPro" id="IPR036291">
    <property type="entry name" value="NAD(P)-bd_dom_sf"/>
</dbReference>
<evidence type="ECO:0000256" key="2">
    <source>
        <dbReference type="ARBA" id="ARBA00022723"/>
    </source>
</evidence>
<dbReference type="InterPro" id="IPR013149">
    <property type="entry name" value="ADH-like_C"/>
</dbReference>
<keyword evidence="8" id="KW-1185">Reference proteome</keyword>
<dbReference type="Proteomes" id="UP000694923">
    <property type="component" value="Unplaced"/>
</dbReference>